<name>A0A8J6F044_ELECQ</name>
<feature type="compositionally biased region" description="Polar residues" evidence="1">
    <location>
        <begin position="48"/>
        <end position="71"/>
    </location>
</feature>
<dbReference type="AlphaFoldDB" id="A0A8J6F044"/>
<dbReference type="Proteomes" id="UP000770717">
    <property type="component" value="Unassembled WGS sequence"/>
</dbReference>
<accession>A0A8J6F044</accession>
<sequence length="79" mass="9217">MEATERDKIHFALLSWPSNTVMSHITRFNLNRLIRKAIKMNMKPMRGQSYNQPNTEIRSCNPSGKTQNNLMKKCKSFTT</sequence>
<feature type="region of interest" description="Disordered" evidence="1">
    <location>
        <begin position="44"/>
        <end position="79"/>
    </location>
</feature>
<dbReference type="EMBL" id="WNTK01000009">
    <property type="protein sequence ID" value="KAG9477866.1"/>
    <property type="molecule type" value="Genomic_DNA"/>
</dbReference>
<evidence type="ECO:0000313" key="2">
    <source>
        <dbReference type="EMBL" id="KAG9477866.1"/>
    </source>
</evidence>
<protein>
    <submittedName>
        <fullName evidence="2">Uncharacterized protein</fullName>
    </submittedName>
</protein>
<reference evidence="2" key="1">
    <citation type="thesis" date="2020" institute="ProQuest LLC" country="789 East Eisenhower Parkway, Ann Arbor, MI, USA">
        <title>Comparative Genomics and Chromosome Evolution.</title>
        <authorList>
            <person name="Mudd A.B."/>
        </authorList>
    </citation>
    <scope>NUCLEOTIDE SEQUENCE</scope>
    <source>
        <strain evidence="2">HN-11 Male</strain>
        <tissue evidence="2">Kidney and liver</tissue>
    </source>
</reference>
<organism evidence="2 3">
    <name type="scientific">Eleutherodactylus coqui</name>
    <name type="common">Puerto Rican coqui</name>
    <dbReference type="NCBI Taxonomy" id="57060"/>
    <lineage>
        <taxon>Eukaryota</taxon>
        <taxon>Metazoa</taxon>
        <taxon>Chordata</taxon>
        <taxon>Craniata</taxon>
        <taxon>Vertebrata</taxon>
        <taxon>Euteleostomi</taxon>
        <taxon>Amphibia</taxon>
        <taxon>Batrachia</taxon>
        <taxon>Anura</taxon>
        <taxon>Neobatrachia</taxon>
        <taxon>Hyloidea</taxon>
        <taxon>Eleutherodactylidae</taxon>
        <taxon>Eleutherodactylinae</taxon>
        <taxon>Eleutherodactylus</taxon>
        <taxon>Eleutherodactylus</taxon>
    </lineage>
</organism>
<proteinExistence type="predicted"/>
<keyword evidence="3" id="KW-1185">Reference proteome</keyword>
<comment type="caution">
    <text evidence="2">The sequence shown here is derived from an EMBL/GenBank/DDBJ whole genome shotgun (WGS) entry which is preliminary data.</text>
</comment>
<evidence type="ECO:0000256" key="1">
    <source>
        <dbReference type="SAM" id="MobiDB-lite"/>
    </source>
</evidence>
<gene>
    <name evidence="2" type="ORF">GDO78_013056</name>
</gene>
<evidence type="ECO:0000313" key="3">
    <source>
        <dbReference type="Proteomes" id="UP000770717"/>
    </source>
</evidence>